<dbReference type="InterPro" id="IPR036291">
    <property type="entry name" value="NAD(P)-bd_dom_sf"/>
</dbReference>
<evidence type="ECO:0008006" key="3">
    <source>
        <dbReference type="Google" id="ProtNLM"/>
    </source>
</evidence>
<dbReference type="OrthoDB" id="9803111at2"/>
<name>A0A160T1J4_9CHLR</name>
<dbReference type="RefSeq" id="WP_095043174.1">
    <property type="nucleotide sequence ID" value="NZ_LN890655.1"/>
</dbReference>
<dbReference type="SUPFAM" id="SSF51735">
    <property type="entry name" value="NAD(P)-binding Rossmann-fold domains"/>
    <property type="match status" value="1"/>
</dbReference>
<sequence length="566" mass="63691">MKPDRCILVLGGAGLVGAQIVRAIAREMEPARIIVASLYRGEVREFLHDARREFCNVEFIGAWGDVFVRDEFKEENRRRLLQTRARRNALYQDLFGPIDDAYDRSGLAQLIRQYKPDVIVDCINTATAISYQDIDSLGKQTHDLLEQLNQIVDHQDLAGLEALGRDLEQNVSSLLISQSLPQLIRHVQVIHRAMGECGTRLYLKVGTTGTGGMGLNIPYTHSEDRPSFKLMSKTAVGFAQTGLLFLMARTPGGPLVKELKPGAMIGYRRVDYKTVKLRGRPLFRYQSQEQPIGDRLLLRGDETTYERLDKLQMAGVDTGENGFFARGEFETITHPDQMEFITPEEIAQQAVLEIKGSNTGYDVIAGIDSSILNPSFRAGVLRQTALDKLARIEEETGSHSVALGQLGPPQLSKLLYEAHLLKLTYGTLEATLATPPDEIARTLYDYIRRDENLRTTITSIGLPILTPGGDCLLRGPRINIPESIYREVEADDARLNAWAAKGWVDLRPVNFRLWHDRFERMLRTKHMLHTRGTSSVTMKTYLPERIEIGAVVAWIFINEDGGYRIK</sequence>
<evidence type="ECO:0000313" key="1">
    <source>
        <dbReference type="EMBL" id="CUS03726.2"/>
    </source>
</evidence>
<reference evidence="1" key="1">
    <citation type="submission" date="2016-01" db="EMBL/GenBank/DDBJ databases">
        <authorList>
            <person name="Mcilroy J.S."/>
            <person name="Karst M S."/>
            <person name="Albertsen M."/>
        </authorList>
    </citation>
    <scope>NUCLEOTIDE SEQUENCE</scope>
    <source>
        <strain evidence="1">Cfx-K</strain>
    </source>
</reference>
<evidence type="ECO:0000313" key="2">
    <source>
        <dbReference type="Proteomes" id="UP000215027"/>
    </source>
</evidence>
<keyword evidence="2" id="KW-1185">Reference proteome</keyword>
<organism evidence="1 2">
    <name type="scientific">Candidatus Promineifilum breve</name>
    <dbReference type="NCBI Taxonomy" id="1806508"/>
    <lineage>
        <taxon>Bacteria</taxon>
        <taxon>Bacillati</taxon>
        <taxon>Chloroflexota</taxon>
        <taxon>Ardenticatenia</taxon>
        <taxon>Candidatus Promineifilales</taxon>
        <taxon>Candidatus Promineifilaceae</taxon>
        <taxon>Candidatus Promineifilum</taxon>
    </lineage>
</organism>
<gene>
    <name evidence="1" type="ORF">CFX0092_A1848</name>
</gene>
<dbReference type="KEGG" id="pbf:CFX0092_A1848"/>
<dbReference type="Proteomes" id="UP000215027">
    <property type="component" value="Chromosome I"/>
</dbReference>
<accession>A0A160T1J4</accession>
<dbReference type="AlphaFoldDB" id="A0A160T1J4"/>
<dbReference type="EMBL" id="LN890655">
    <property type="protein sequence ID" value="CUS03726.2"/>
    <property type="molecule type" value="Genomic_DNA"/>
</dbReference>
<protein>
    <recommendedName>
        <fullName evidence="3">Short-chain dehydrogenase</fullName>
    </recommendedName>
</protein>
<proteinExistence type="predicted"/>